<dbReference type="InterPro" id="IPR024496">
    <property type="entry name" value="Spore_germ_GerPE"/>
</dbReference>
<keyword evidence="2" id="KW-1185">Reference proteome</keyword>
<dbReference type="Proteomes" id="UP000838686">
    <property type="component" value="Unassembled WGS sequence"/>
</dbReference>
<evidence type="ECO:0000313" key="2">
    <source>
        <dbReference type="Proteomes" id="UP000838686"/>
    </source>
</evidence>
<gene>
    <name evidence="1" type="ORF">PAECIP111893_02660</name>
</gene>
<evidence type="ECO:0008006" key="3">
    <source>
        <dbReference type="Google" id="ProtNLM"/>
    </source>
</evidence>
<proteinExistence type="predicted"/>
<reference evidence="1" key="1">
    <citation type="submission" date="2022-01" db="EMBL/GenBank/DDBJ databases">
        <authorList>
            <person name="Criscuolo A."/>
        </authorList>
    </citation>
    <scope>NUCLEOTIDE SEQUENCE</scope>
    <source>
        <strain evidence="1">CIP111893</strain>
    </source>
</reference>
<name>A0ABN8GED5_9BACL</name>
<organism evidence="1 2">
    <name type="scientific">Paenibacillus plantiphilus</name>
    <dbReference type="NCBI Taxonomy" id="2905650"/>
    <lineage>
        <taxon>Bacteria</taxon>
        <taxon>Bacillati</taxon>
        <taxon>Bacillota</taxon>
        <taxon>Bacilli</taxon>
        <taxon>Bacillales</taxon>
        <taxon>Paenibacillaceae</taxon>
        <taxon>Paenibacillus</taxon>
    </lineage>
</organism>
<accession>A0ABN8GED5</accession>
<dbReference type="Pfam" id="PF10970">
    <property type="entry name" value="GerPE"/>
    <property type="match status" value="1"/>
</dbReference>
<dbReference type="RefSeq" id="WP_236342973.1">
    <property type="nucleotide sequence ID" value="NZ_CAKMMF010000013.1"/>
</dbReference>
<evidence type="ECO:0000313" key="1">
    <source>
        <dbReference type="EMBL" id="CAH1206956.1"/>
    </source>
</evidence>
<sequence length="148" mass="15964">MINADYPIRTSELGALIVDSAASSSIIQLGDRKEVKASLLGLAVQREVDHIQGGEFYLESYEIFDRPLPSLIESPDEDNRVVLHRQNRQPCIRVGCIKVLAMSGTALLLIGCGQTTTAESRISNIRQFAMGSDVPGPCLPPIAASLAD</sequence>
<comment type="caution">
    <text evidence="1">The sequence shown here is derived from an EMBL/GenBank/DDBJ whole genome shotgun (WGS) entry which is preliminary data.</text>
</comment>
<dbReference type="EMBL" id="CAKMMF010000013">
    <property type="protein sequence ID" value="CAH1206956.1"/>
    <property type="molecule type" value="Genomic_DNA"/>
</dbReference>
<protein>
    <recommendedName>
        <fullName evidence="3">Spore germination protein GerPE</fullName>
    </recommendedName>
</protein>